<dbReference type="SUPFAM" id="SSF48264">
    <property type="entry name" value="Cytochrome P450"/>
    <property type="match status" value="1"/>
</dbReference>
<comment type="caution">
    <text evidence="3">The sequence shown here is derived from an EMBL/GenBank/DDBJ whole genome shotgun (WGS) entry which is preliminary data.</text>
</comment>
<dbReference type="GO" id="GO:0016705">
    <property type="term" value="F:oxidoreductase activity, acting on paired donors, with incorporation or reduction of molecular oxygen"/>
    <property type="evidence" value="ECO:0007669"/>
    <property type="project" value="InterPro"/>
</dbReference>
<keyword evidence="1" id="KW-1133">Transmembrane helix</keyword>
<organism evidence="3 4">
    <name type="scientific">Ficus carica</name>
    <name type="common">Common fig</name>
    <dbReference type="NCBI Taxonomy" id="3494"/>
    <lineage>
        <taxon>Eukaryota</taxon>
        <taxon>Viridiplantae</taxon>
        <taxon>Streptophyta</taxon>
        <taxon>Embryophyta</taxon>
        <taxon>Tracheophyta</taxon>
        <taxon>Spermatophyta</taxon>
        <taxon>Magnoliopsida</taxon>
        <taxon>eudicotyledons</taxon>
        <taxon>Gunneridae</taxon>
        <taxon>Pentapetalae</taxon>
        <taxon>rosids</taxon>
        <taxon>fabids</taxon>
        <taxon>Rosales</taxon>
        <taxon>Moraceae</taxon>
        <taxon>Ficeae</taxon>
        <taxon>Ficus</taxon>
    </lineage>
</organism>
<dbReference type="EMBL" id="BTGU01017681">
    <property type="protein sequence ID" value="GMN71081.1"/>
    <property type="molecule type" value="Genomic_DNA"/>
</dbReference>
<dbReference type="GO" id="GO:0004497">
    <property type="term" value="F:monooxygenase activity"/>
    <property type="evidence" value="ECO:0007669"/>
    <property type="project" value="InterPro"/>
</dbReference>
<feature type="transmembrane region" description="Helical" evidence="1">
    <location>
        <begin position="12"/>
        <end position="36"/>
    </location>
</feature>
<evidence type="ECO:0000313" key="3">
    <source>
        <dbReference type="EMBL" id="GMN71093.1"/>
    </source>
</evidence>
<evidence type="ECO:0000256" key="1">
    <source>
        <dbReference type="SAM" id="Phobius"/>
    </source>
</evidence>
<dbReference type="EMBL" id="BTGU01017683">
    <property type="protein sequence ID" value="GMN71093.1"/>
    <property type="molecule type" value="Genomic_DNA"/>
</dbReference>
<evidence type="ECO:0000313" key="2">
    <source>
        <dbReference type="EMBL" id="GMN71081.1"/>
    </source>
</evidence>
<reference evidence="3" key="1">
    <citation type="submission" date="2023-07" db="EMBL/GenBank/DDBJ databases">
        <title>draft genome sequence of fig (Ficus carica).</title>
        <authorList>
            <person name="Takahashi T."/>
            <person name="Nishimura K."/>
        </authorList>
    </citation>
    <scope>NUCLEOTIDE SEQUENCE</scope>
</reference>
<protein>
    <submittedName>
        <fullName evidence="3">Uncharacterized protein</fullName>
    </submittedName>
</protein>
<dbReference type="GO" id="GO:0005506">
    <property type="term" value="F:iron ion binding"/>
    <property type="evidence" value="ECO:0007669"/>
    <property type="project" value="InterPro"/>
</dbReference>
<dbReference type="AlphaFoldDB" id="A0AA88EB73"/>
<gene>
    <name evidence="2" type="ORF">TIFTF001_055507</name>
    <name evidence="3" type="ORF">TIFTF001_055509</name>
</gene>
<name>A0AA88EB73_FICCA</name>
<dbReference type="GO" id="GO:0020037">
    <property type="term" value="F:heme binding"/>
    <property type="evidence" value="ECO:0007669"/>
    <property type="project" value="InterPro"/>
</dbReference>
<dbReference type="InterPro" id="IPR036396">
    <property type="entry name" value="Cyt_P450_sf"/>
</dbReference>
<dbReference type="Proteomes" id="UP001187192">
    <property type="component" value="Unassembled WGS sequence"/>
</dbReference>
<sequence>MENKGFLSEDFVVKLIFGGILFATFESISAVIAPAFELLSEHPRMYNFHWLDGYAGPLQSAELDSHVVSKNFMPFSGGTRQRAGAEYSRVFMATFFHVLLTRYRRMKIKAGKIY</sequence>
<evidence type="ECO:0000313" key="4">
    <source>
        <dbReference type="Proteomes" id="UP001187192"/>
    </source>
</evidence>
<keyword evidence="4" id="KW-1185">Reference proteome</keyword>
<accession>A0AA88EB73</accession>
<keyword evidence="1" id="KW-0812">Transmembrane</keyword>
<proteinExistence type="predicted"/>
<keyword evidence="1" id="KW-0472">Membrane</keyword>